<dbReference type="OMA" id="QVPCAVF"/>
<organism evidence="2">
    <name type="scientific">Oryza punctata</name>
    <name type="common">Red rice</name>
    <dbReference type="NCBI Taxonomy" id="4537"/>
    <lineage>
        <taxon>Eukaryota</taxon>
        <taxon>Viridiplantae</taxon>
        <taxon>Streptophyta</taxon>
        <taxon>Embryophyta</taxon>
        <taxon>Tracheophyta</taxon>
        <taxon>Spermatophyta</taxon>
        <taxon>Magnoliopsida</taxon>
        <taxon>Liliopsida</taxon>
        <taxon>Poales</taxon>
        <taxon>Poaceae</taxon>
        <taxon>BOP clade</taxon>
        <taxon>Oryzoideae</taxon>
        <taxon>Oryzeae</taxon>
        <taxon>Oryzinae</taxon>
        <taxon>Oryza</taxon>
    </lineage>
</organism>
<name>A0A0E0KKE3_ORYPU</name>
<feature type="compositionally biased region" description="Basic and acidic residues" evidence="1">
    <location>
        <begin position="258"/>
        <end position="270"/>
    </location>
</feature>
<accession>A0A0E0KKE3</accession>
<sequence length="371" mass="39912">MGDGGGGGGLNVVVFPWLAARGHDVTFISTPRNVARLPPVPAGLFDRVRFAPLPMPLMDGLPEGAESTADVPPGNDKLIKKACDGLAAPFAAFMAELVPCAAFLIVQAAAIAFLGPRWANTKHPRAPLDFTAPPKWLLPPSAMAYRRSEARWVVGAFQPNASGVSDIERMWRTIESCRFTIYRSCDEVETGVLAFLTGLFRRPAVPAGILLTPPPDLAAVDGGSSGDRAETLRWLDEQPPKSVIYVALGSEAPVTEKNLQEARRPSRDPSDAPPDLAAVDGGSSGLVAREMAERGVGVEVAREDDDEGSFGRDAVAAAVRRVMVEDEGKVFGRNARKVNEAVGDQRRQEQYIDELVELLRTGVEINDEKYC</sequence>
<dbReference type="AlphaFoldDB" id="A0A0E0KKE3"/>
<feature type="region of interest" description="Disordered" evidence="1">
    <location>
        <begin position="255"/>
        <end position="283"/>
    </location>
</feature>
<dbReference type="PANTHER" id="PTHR48049">
    <property type="entry name" value="GLYCOSYLTRANSFERASE"/>
    <property type="match status" value="1"/>
</dbReference>
<protein>
    <recommendedName>
        <fullName evidence="4">Glycosyltransferase family 28 N-terminal domain-containing protein</fullName>
    </recommendedName>
</protein>
<dbReference type="HOGENOM" id="CLU_001724_2_3_1"/>
<reference evidence="2" key="2">
    <citation type="submission" date="2018-05" db="EMBL/GenBank/DDBJ databases">
        <title>OpunRS2 (Oryza punctata Reference Sequence Version 2).</title>
        <authorList>
            <person name="Zhang J."/>
            <person name="Kudrna D."/>
            <person name="Lee S."/>
            <person name="Talag J."/>
            <person name="Welchert J."/>
            <person name="Wing R.A."/>
        </authorList>
    </citation>
    <scope>NUCLEOTIDE SEQUENCE [LARGE SCALE GENOMIC DNA]</scope>
</reference>
<evidence type="ECO:0000313" key="2">
    <source>
        <dbReference type="EnsemblPlants" id="OPUNC03G35050.1"/>
    </source>
</evidence>
<dbReference type="GO" id="GO:0035251">
    <property type="term" value="F:UDP-glucosyltransferase activity"/>
    <property type="evidence" value="ECO:0007669"/>
    <property type="project" value="InterPro"/>
</dbReference>
<reference evidence="2" key="1">
    <citation type="submission" date="2015-04" db="UniProtKB">
        <authorList>
            <consortium name="EnsemblPlants"/>
        </authorList>
    </citation>
    <scope>IDENTIFICATION</scope>
</reference>
<dbReference type="EnsemblPlants" id="OPUNC03G35050.1">
    <property type="protein sequence ID" value="OPUNC03G35050.1"/>
    <property type="gene ID" value="OPUNC03G35050"/>
</dbReference>
<dbReference type="InterPro" id="IPR050481">
    <property type="entry name" value="UDP-glycosyltransf_plant"/>
</dbReference>
<dbReference type="SUPFAM" id="SSF53756">
    <property type="entry name" value="UDP-Glycosyltransferase/glycogen phosphorylase"/>
    <property type="match status" value="1"/>
</dbReference>
<dbReference type="Proteomes" id="UP000026962">
    <property type="component" value="Chromosome 3"/>
</dbReference>
<proteinExistence type="predicted"/>
<evidence type="ECO:0000313" key="3">
    <source>
        <dbReference type="Proteomes" id="UP000026962"/>
    </source>
</evidence>
<dbReference type="STRING" id="4537.A0A0E0KKE3"/>
<evidence type="ECO:0008006" key="4">
    <source>
        <dbReference type="Google" id="ProtNLM"/>
    </source>
</evidence>
<dbReference type="Gene3D" id="3.40.50.2000">
    <property type="entry name" value="Glycogen Phosphorylase B"/>
    <property type="match status" value="3"/>
</dbReference>
<dbReference type="PANTHER" id="PTHR48049:SF88">
    <property type="entry name" value="GLYCOSYLTRANSFERASE"/>
    <property type="match status" value="1"/>
</dbReference>
<evidence type="ECO:0000256" key="1">
    <source>
        <dbReference type="SAM" id="MobiDB-lite"/>
    </source>
</evidence>
<keyword evidence="3" id="KW-1185">Reference proteome</keyword>
<dbReference type="Gramene" id="OPUNC03G35050.1">
    <property type="protein sequence ID" value="OPUNC03G35050.1"/>
    <property type="gene ID" value="OPUNC03G35050"/>
</dbReference>
<dbReference type="eggNOG" id="KOG1192">
    <property type="taxonomic scope" value="Eukaryota"/>
</dbReference>